<evidence type="ECO:0000313" key="4">
    <source>
        <dbReference type="Proteomes" id="UP001476798"/>
    </source>
</evidence>
<dbReference type="EMBL" id="JAHRIO010022276">
    <property type="protein sequence ID" value="MEQ2165947.1"/>
    <property type="molecule type" value="Genomic_DNA"/>
</dbReference>
<sequence length="208" mass="23379">MSSSTRMMKTRAWVRISQHVGVTDQSHMRYLFHEWRTSLSSVFSMSIFASAEGDEEDEANKIEALHKRRNLLAAFCKLIIYDIVDMPAAADIFKHYMKLFNELLQDQGPNLDRTSSHVSGIKELARRFALTFGLDQIKTREAVATLHKNSLLTGGDEDHMSVTSGSSSKTGSVRSKKGRPPLHKKRIEGERLDESESGCSKEMSSSLL</sequence>
<protein>
    <submittedName>
        <fullName evidence="3">Uncharacterized protein</fullName>
    </submittedName>
</protein>
<organism evidence="3 4">
    <name type="scientific">Goodea atripinnis</name>
    <dbReference type="NCBI Taxonomy" id="208336"/>
    <lineage>
        <taxon>Eukaryota</taxon>
        <taxon>Metazoa</taxon>
        <taxon>Chordata</taxon>
        <taxon>Craniata</taxon>
        <taxon>Vertebrata</taxon>
        <taxon>Euteleostomi</taxon>
        <taxon>Actinopterygii</taxon>
        <taxon>Neopterygii</taxon>
        <taxon>Teleostei</taxon>
        <taxon>Neoteleostei</taxon>
        <taxon>Acanthomorphata</taxon>
        <taxon>Ovalentaria</taxon>
        <taxon>Atherinomorphae</taxon>
        <taxon>Cyprinodontiformes</taxon>
        <taxon>Goodeidae</taxon>
        <taxon>Goodea</taxon>
    </lineage>
</organism>
<comment type="caution">
    <text evidence="3">The sequence shown here is derived from an EMBL/GenBank/DDBJ whole genome shotgun (WGS) entry which is preliminary data.</text>
</comment>
<feature type="region of interest" description="Disordered" evidence="2">
    <location>
        <begin position="154"/>
        <end position="208"/>
    </location>
</feature>
<dbReference type="PANTHER" id="PTHR11199">
    <property type="entry name" value="STROMAL ANTIGEN"/>
    <property type="match status" value="1"/>
</dbReference>
<name>A0ABV0N3I0_9TELE</name>
<feature type="compositionally biased region" description="Low complexity" evidence="2">
    <location>
        <begin position="197"/>
        <end position="208"/>
    </location>
</feature>
<accession>A0ABV0N3I0</accession>
<dbReference type="PANTHER" id="PTHR11199:SF6">
    <property type="entry name" value="COHESIN SUBUNIT SA-1"/>
    <property type="match status" value="1"/>
</dbReference>
<evidence type="ECO:0000313" key="3">
    <source>
        <dbReference type="EMBL" id="MEQ2165947.1"/>
    </source>
</evidence>
<gene>
    <name evidence="3" type="ORF">GOODEAATRI_022382</name>
</gene>
<feature type="compositionally biased region" description="Basic residues" evidence="2">
    <location>
        <begin position="174"/>
        <end position="186"/>
    </location>
</feature>
<reference evidence="3 4" key="1">
    <citation type="submission" date="2021-06" db="EMBL/GenBank/DDBJ databases">
        <authorList>
            <person name="Palmer J.M."/>
        </authorList>
    </citation>
    <scope>NUCLEOTIDE SEQUENCE [LARGE SCALE GENOMIC DNA]</scope>
    <source>
        <strain evidence="3 4">GA_2019</strain>
        <tissue evidence="3">Muscle</tissue>
    </source>
</reference>
<evidence type="ECO:0000256" key="2">
    <source>
        <dbReference type="SAM" id="MobiDB-lite"/>
    </source>
</evidence>
<feature type="compositionally biased region" description="Low complexity" evidence="2">
    <location>
        <begin position="161"/>
        <end position="173"/>
    </location>
</feature>
<comment type="similarity">
    <text evidence="1">Belongs to the SCC3 family.</text>
</comment>
<dbReference type="Proteomes" id="UP001476798">
    <property type="component" value="Unassembled WGS sequence"/>
</dbReference>
<proteinExistence type="inferred from homology"/>
<dbReference type="InterPro" id="IPR039662">
    <property type="entry name" value="Cohesin_Scc3/SA"/>
</dbReference>
<keyword evidence="4" id="KW-1185">Reference proteome</keyword>
<evidence type="ECO:0000256" key="1">
    <source>
        <dbReference type="ARBA" id="ARBA00005486"/>
    </source>
</evidence>